<evidence type="ECO:0000313" key="1">
    <source>
        <dbReference type="EMBL" id="GBM99723.1"/>
    </source>
</evidence>
<reference evidence="1 2" key="1">
    <citation type="journal article" date="2019" name="Sci. Rep.">
        <title>Orb-weaving spider Araneus ventricosus genome elucidates the spidroin gene catalogue.</title>
        <authorList>
            <person name="Kono N."/>
            <person name="Nakamura H."/>
            <person name="Ohtoshi R."/>
            <person name="Moran D.A.P."/>
            <person name="Shinohara A."/>
            <person name="Yoshida Y."/>
            <person name="Fujiwara M."/>
            <person name="Mori M."/>
            <person name="Tomita M."/>
            <person name="Arakawa K."/>
        </authorList>
    </citation>
    <scope>NUCLEOTIDE SEQUENCE [LARGE SCALE GENOMIC DNA]</scope>
</reference>
<name>A0A4Y2KAI3_ARAVE</name>
<proteinExistence type="predicted"/>
<evidence type="ECO:0000313" key="2">
    <source>
        <dbReference type="Proteomes" id="UP000499080"/>
    </source>
</evidence>
<sequence length="167" mass="18742">MVSSDGFLSNIESRDKPYSQSILEISDHFLPQNDRKSVLWGGLQPDSPLPPDSPLSHGKGLPREPLLLLGRSFGRSLRQYLVYPIVTETVPLAKIRELEVDSNDIDELVEEHSRELTAEELMELHCVSQQEVMEESLTEEENVTAKQQSSSAIKRNVEGMGNCCIVH</sequence>
<comment type="caution">
    <text evidence="1">The sequence shown here is derived from an EMBL/GenBank/DDBJ whole genome shotgun (WGS) entry which is preliminary data.</text>
</comment>
<dbReference type="Proteomes" id="UP000499080">
    <property type="component" value="Unassembled WGS sequence"/>
</dbReference>
<keyword evidence="2" id="KW-1185">Reference proteome</keyword>
<protein>
    <submittedName>
        <fullName evidence="1">Uncharacterized protein</fullName>
    </submittedName>
</protein>
<gene>
    <name evidence="1" type="ORF">AVEN_188206_1</name>
</gene>
<organism evidence="1 2">
    <name type="scientific">Araneus ventricosus</name>
    <name type="common">Orbweaver spider</name>
    <name type="synonym">Epeira ventricosa</name>
    <dbReference type="NCBI Taxonomy" id="182803"/>
    <lineage>
        <taxon>Eukaryota</taxon>
        <taxon>Metazoa</taxon>
        <taxon>Ecdysozoa</taxon>
        <taxon>Arthropoda</taxon>
        <taxon>Chelicerata</taxon>
        <taxon>Arachnida</taxon>
        <taxon>Araneae</taxon>
        <taxon>Araneomorphae</taxon>
        <taxon>Entelegynae</taxon>
        <taxon>Araneoidea</taxon>
        <taxon>Araneidae</taxon>
        <taxon>Araneus</taxon>
    </lineage>
</organism>
<dbReference type="EMBL" id="BGPR01004442">
    <property type="protein sequence ID" value="GBM99723.1"/>
    <property type="molecule type" value="Genomic_DNA"/>
</dbReference>
<dbReference type="AlphaFoldDB" id="A0A4Y2KAI3"/>
<accession>A0A4Y2KAI3</accession>
<dbReference type="OrthoDB" id="7422307at2759"/>